<evidence type="ECO:0000313" key="6">
    <source>
        <dbReference type="EMBL" id="RKT58122.1"/>
    </source>
</evidence>
<dbReference type="Pfam" id="PF00149">
    <property type="entry name" value="Metallophos"/>
    <property type="match status" value="1"/>
</dbReference>
<dbReference type="InterPro" id="IPR042281">
    <property type="entry name" value="GpdQ_beta-strand"/>
</dbReference>
<dbReference type="OrthoDB" id="9784378at2"/>
<dbReference type="AlphaFoldDB" id="A0A495W8T5"/>
<dbReference type="EMBL" id="RBXP01000015">
    <property type="protein sequence ID" value="RKT58122.1"/>
    <property type="molecule type" value="Genomic_DNA"/>
</dbReference>
<gene>
    <name evidence="6" type="ORF">DFR40_2064</name>
</gene>
<name>A0A495W8T5_9RHOO</name>
<organism evidence="6 7">
    <name type="scientific">Azonexus fungiphilus</name>
    <dbReference type="NCBI Taxonomy" id="146940"/>
    <lineage>
        <taxon>Bacteria</taxon>
        <taxon>Pseudomonadati</taxon>
        <taxon>Pseudomonadota</taxon>
        <taxon>Betaproteobacteria</taxon>
        <taxon>Rhodocyclales</taxon>
        <taxon>Azonexaceae</taxon>
        <taxon>Azonexus</taxon>
    </lineage>
</organism>
<dbReference type="RefSeq" id="WP_121458386.1">
    <property type="nucleotide sequence ID" value="NZ_RBXP01000015.1"/>
</dbReference>
<protein>
    <submittedName>
        <fullName evidence="6">3',5'-cyclic AMP phosphodiesterase CpdA</fullName>
    </submittedName>
</protein>
<evidence type="ECO:0000256" key="2">
    <source>
        <dbReference type="ARBA" id="ARBA00022801"/>
    </source>
</evidence>
<dbReference type="InterPro" id="IPR042283">
    <property type="entry name" value="GpdQ_catalytic"/>
</dbReference>
<keyword evidence="3" id="KW-0408">Iron</keyword>
<feature type="domain" description="Calcineurin-like phosphoesterase" evidence="5">
    <location>
        <begin position="1"/>
        <end position="196"/>
    </location>
</feature>
<reference evidence="6 7" key="1">
    <citation type="submission" date="2018-10" db="EMBL/GenBank/DDBJ databases">
        <title>Genomic Encyclopedia of Type Strains, Phase IV (KMG-IV): sequencing the most valuable type-strain genomes for metagenomic binning, comparative biology and taxonomic classification.</title>
        <authorList>
            <person name="Goeker M."/>
        </authorList>
    </citation>
    <scope>NUCLEOTIDE SEQUENCE [LARGE SCALE GENOMIC DNA]</scope>
    <source>
        <strain evidence="6 7">DSM 23841</strain>
    </source>
</reference>
<dbReference type="Proteomes" id="UP000270626">
    <property type="component" value="Unassembled WGS sequence"/>
</dbReference>
<evidence type="ECO:0000256" key="3">
    <source>
        <dbReference type="ARBA" id="ARBA00023004"/>
    </source>
</evidence>
<keyword evidence="1" id="KW-0479">Metal-binding</keyword>
<dbReference type="GO" id="GO:0046872">
    <property type="term" value="F:metal ion binding"/>
    <property type="evidence" value="ECO:0007669"/>
    <property type="project" value="UniProtKB-KW"/>
</dbReference>
<comment type="similarity">
    <text evidence="4">Belongs to the cyclic nucleotide phosphodiesterase class-III family.</text>
</comment>
<accession>A0A495W8T5</accession>
<dbReference type="GO" id="GO:0004112">
    <property type="term" value="F:cyclic-nucleotide phosphodiesterase activity"/>
    <property type="evidence" value="ECO:0007669"/>
    <property type="project" value="InterPro"/>
</dbReference>
<dbReference type="InterPro" id="IPR004843">
    <property type="entry name" value="Calcineurin-like_PHP"/>
</dbReference>
<dbReference type="Gene3D" id="3.60.21.40">
    <property type="entry name" value="GpdQ, catalytic alpha/beta sandwich domain"/>
    <property type="match status" value="1"/>
</dbReference>
<dbReference type="PANTHER" id="PTHR42988:SF2">
    <property type="entry name" value="CYCLIC NUCLEOTIDE PHOSPHODIESTERASE CBUA0032-RELATED"/>
    <property type="match status" value="1"/>
</dbReference>
<proteinExistence type="inferred from homology"/>
<keyword evidence="2" id="KW-0378">Hydrolase</keyword>
<dbReference type="PANTHER" id="PTHR42988">
    <property type="entry name" value="PHOSPHOHYDROLASE"/>
    <property type="match status" value="1"/>
</dbReference>
<sequence length="271" mass="29346">MLIAQLTDTHIKNAGRLAYGRVDTAACLKAAVDALRKLDPQPDLVVLTGDLVDVGSAEEYACLQVILAPLPQALVVVPGNHDEREAMRRAFAPAGYFPATGFLQFAIDDYPLRIVGLDTLVPGQGGGELCAERLDWLARTLAERPAAPTLILMHHPPFATGIGHMDRIGLRGRAAFARLLEQHPQVQRVLCGHLHRTIHAMVGGRAALTCPSTAHQVALDLREQAPSGFRMEPPGFMLHRWHDGVLVSHVANIGDFAGPYPFFDESGALID</sequence>
<evidence type="ECO:0000259" key="5">
    <source>
        <dbReference type="Pfam" id="PF00149"/>
    </source>
</evidence>
<dbReference type="InterPro" id="IPR050884">
    <property type="entry name" value="CNP_phosphodiesterase-III"/>
</dbReference>
<dbReference type="Gene3D" id="3.30.750.180">
    <property type="entry name" value="GpdQ, beta-strand dimerisation domain"/>
    <property type="match status" value="1"/>
</dbReference>
<keyword evidence="7" id="KW-1185">Reference proteome</keyword>
<comment type="caution">
    <text evidence="6">The sequence shown here is derived from an EMBL/GenBank/DDBJ whole genome shotgun (WGS) entry which is preliminary data.</text>
</comment>
<evidence type="ECO:0000256" key="4">
    <source>
        <dbReference type="ARBA" id="ARBA00025742"/>
    </source>
</evidence>
<dbReference type="InterPro" id="IPR026575">
    <property type="entry name" value="GpdQ/CpdA-like"/>
</dbReference>
<evidence type="ECO:0000256" key="1">
    <source>
        <dbReference type="ARBA" id="ARBA00022723"/>
    </source>
</evidence>
<dbReference type="CDD" id="cd07402">
    <property type="entry name" value="MPP_GpdQ"/>
    <property type="match status" value="1"/>
</dbReference>
<evidence type="ECO:0000313" key="7">
    <source>
        <dbReference type="Proteomes" id="UP000270626"/>
    </source>
</evidence>
<dbReference type="InterPro" id="IPR029052">
    <property type="entry name" value="Metallo-depent_PP-like"/>
</dbReference>
<dbReference type="SUPFAM" id="SSF56300">
    <property type="entry name" value="Metallo-dependent phosphatases"/>
    <property type="match status" value="1"/>
</dbReference>